<keyword evidence="2" id="KW-1185">Reference proteome</keyword>
<dbReference type="OrthoDB" id="9792686at2"/>
<proteinExistence type="predicted"/>
<dbReference type="EMBL" id="FRFE01000053">
    <property type="protein sequence ID" value="SHO53379.1"/>
    <property type="molecule type" value="Genomic_DNA"/>
</dbReference>
<gene>
    <name evidence="1" type="ORF">SAMN02745220_05090</name>
</gene>
<sequence>MHLICSYCGRYIKEKEPFEVSRNTHGICPDCIIPLLKQDNGLFYDEYLETFDVPVVILDSQCRVAAANQAGLSMMKKPIERVMGMLGGEALECRHSKLAGGCGRTVHCETCTIRNLILETMEHKIPKYNQSITIDTGKGLSNFTVSTIFYDGMVHIVFENI</sequence>
<evidence type="ECO:0000313" key="2">
    <source>
        <dbReference type="Proteomes" id="UP000184603"/>
    </source>
</evidence>
<accession>A0A1M7YLB2</accession>
<evidence type="ECO:0000313" key="1">
    <source>
        <dbReference type="EMBL" id="SHO53379.1"/>
    </source>
</evidence>
<reference evidence="1 2" key="1">
    <citation type="submission" date="2016-12" db="EMBL/GenBank/DDBJ databases">
        <authorList>
            <person name="Song W.-J."/>
            <person name="Kurnit D.M."/>
        </authorList>
    </citation>
    <scope>NUCLEOTIDE SEQUENCE [LARGE SCALE GENOMIC DNA]</scope>
    <source>
        <strain evidence="1 2">DSM 18488</strain>
    </source>
</reference>
<dbReference type="Proteomes" id="UP000184603">
    <property type="component" value="Unassembled WGS sequence"/>
</dbReference>
<evidence type="ECO:0008006" key="3">
    <source>
        <dbReference type="Google" id="ProtNLM"/>
    </source>
</evidence>
<name>A0A1M7YLB2_9BACT</name>
<dbReference type="AlphaFoldDB" id="A0A1M7YLB2"/>
<dbReference type="STRING" id="1121416.SAMN02745220_05090"/>
<protein>
    <recommendedName>
        <fullName evidence="3">PAS domain-containing protein</fullName>
    </recommendedName>
</protein>
<dbReference type="RefSeq" id="WP_073616950.1">
    <property type="nucleotide sequence ID" value="NZ_FRFE01000053.1"/>
</dbReference>
<organism evidence="1 2">
    <name type="scientific">Desulfopila aestuarii DSM 18488</name>
    <dbReference type="NCBI Taxonomy" id="1121416"/>
    <lineage>
        <taxon>Bacteria</taxon>
        <taxon>Pseudomonadati</taxon>
        <taxon>Thermodesulfobacteriota</taxon>
        <taxon>Desulfobulbia</taxon>
        <taxon>Desulfobulbales</taxon>
        <taxon>Desulfocapsaceae</taxon>
        <taxon>Desulfopila</taxon>
    </lineage>
</organism>